<keyword evidence="2" id="KW-0547">Nucleotide-binding</keyword>
<dbReference type="Gene3D" id="1.10.8.60">
    <property type="match status" value="2"/>
</dbReference>
<dbReference type="CDD" id="cd00009">
    <property type="entry name" value="AAA"/>
    <property type="match status" value="1"/>
</dbReference>
<name>A0ABR6M4I4_MICEC</name>
<organism evidence="9 10">
    <name type="scientific">Micromonospora echinospora</name>
    <name type="common">Micromonospora purpurea</name>
    <dbReference type="NCBI Taxonomy" id="1877"/>
    <lineage>
        <taxon>Bacteria</taxon>
        <taxon>Bacillati</taxon>
        <taxon>Actinomycetota</taxon>
        <taxon>Actinomycetes</taxon>
        <taxon>Micromonosporales</taxon>
        <taxon>Micromonosporaceae</taxon>
        <taxon>Micromonospora</taxon>
    </lineage>
</organism>
<dbReference type="GO" id="GO:0006508">
    <property type="term" value="P:proteolysis"/>
    <property type="evidence" value="ECO:0007669"/>
    <property type="project" value="UniProtKB-KW"/>
</dbReference>
<dbReference type="InterPro" id="IPR003959">
    <property type="entry name" value="ATPase_AAA_core"/>
</dbReference>
<dbReference type="PANTHER" id="PTHR11638">
    <property type="entry name" value="ATP-DEPENDENT CLP PROTEASE"/>
    <property type="match status" value="1"/>
</dbReference>
<dbReference type="InterPro" id="IPR003593">
    <property type="entry name" value="AAA+_ATPase"/>
</dbReference>
<proteinExistence type="predicted"/>
<evidence type="ECO:0000256" key="1">
    <source>
        <dbReference type="ARBA" id="ARBA00022737"/>
    </source>
</evidence>
<feature type="region of interest" description="Disordered" evidence="6">
    <location>
        <begin position="825"/>
        <end position="845"/>
    </location>
</feature>
<dbReference type="EMBL" id="JACHJC010000001">
    <property type="protein sequence ID" value="MBB5110235.1"/>
    <property type="molecule type" value="Genomic_DNA"/>
</dbReference>
<dbReference type="GeneID" id="300290677"/>
<dbReference type="PROSITE" id="PS00870">
    <property type="entry name" value="CLPAB_1"/>
    <property type="match status" value="1"/>
</dbReference>
<accession>A0ABR6M4I4</accession>
<dbReference type="Pfam" id="PF02861">
    <property type="entry name" value="Clp_N"/>
    <property type="match status" value="1"/>
</dbReference>
<dbReference type="SUPFAM" id="SSF81923">
    <property type="entry name" value="Double Clp-N motif"/>
    <property type="match status" value="1"/>
</dbReference>
<dbReference type="InterPro" id="IPR004176">
    <property type="entry name" value="Clp_R_N"/>
</dbReference>
<dbReference type="CDD" id="cd19499">
    <property type="entry name" value="RecA-like_ClpB_Hsp104-like"/>
    <property type="match status" value="1"/>
</dbReference>
<comment type="caution">
    <text evidence="9">The sequence shown here is derived from an EMBL/GenBank/DDBJ whole genome shotgun (WGS) entry which is preliminary data.</text>
</comment>
<keyword evidence="3 9" id="KW-0067">ATP-binding</keyword>
<dbReference type="PANTHER" id="PTHR11638:SF18">
    <property type="entry name" value="HEAT SHOCK PROTEIN 104"/>
    <property type="match status" value="1"/>
</dbReference>
<evidence type="ECO:0000313" key="9">
    <source>
        <dbReference type="EMBL" id="MBB5110235.1"/>
    </source>
</evidence>
<evidence type="ECO:0000256" key="5">
    <source>
        <dbReference type="PROSITE-ProRule" id="PRU01251"/>
    </source>
</evidence>
<dbReference type="InterPro" id="IPR036628">
    <property type="entry name" value="Clp_N_dom_sf"/>
</dbReference>
<keyword evidence="4" id="KW-0143">Chaperone</keyword>
<dbReference type="SMART" id="SM00382">
    <property type="entry name" value="AAA"/>
    <property type="match status" value="2"/>
</dbReference>
<evidence type="ECO:0000259" key="7">
    <source>
        <dbReference type="PROSITE" id="PS50151"/>
    </source>
</evidence>
<dbReference type="Proteomes" id="UP000618986">
    <property type="component" value="Unassembled WGS sequence"/>
</dbReference>
<evidence type="ECO:0000256" key="3">
    <source>
        <dbReference type="ARBA" id="ARBA00022840"/>
    </source>
</evidence>
<dbReference type="InterPro" id="IPR018368">
    <property type="entry name" value="ClpA/B_CS1"/>
</dbReference>
<feature type="compositionally biased region" description="Low complexity" evidence="6">
    <location>
        <begin position="831"/>
        <end position="845"/>
    </location>
</feature>
<dbReference type="GO" id="GO:0005524">
    <property type="term" value="F:ATP binding"/>
    <property type="evidence" value="ECO:0007669"/>
    <property type="project" value="UniProtKB-KW"/>
</dbReference>
<sequence length="845" mass="93742">MFERFTDRARRVVVLAQEEARMLNHNYIGTEHILLGLIHEGEGVAAKALESLGISLEGVRQQVEEIIGQGQQAPSGHIPFTPRAKKVLELSLREALQLGHNYIGTEHILLGLIREGEGVAAQVLVKLGADLNRVRQQVIQLLSGYQGKEPAAAGAAPGEAAPSTSLVLDQFGRNLTQAAREGKLDPVIGREKEIERVMQVLSRRTKNNPVLIGEPGVGKTAVVEGLSQKIIKGEVPETLKDKQLYTLDLGALVAGSRYRGDFEERLKKVLKEIRTRGDIILFIDEIHTLVGAGAAEGAIDAASILKPMLARGELQTIGATTLDEYRKHLEKDAALERRFQPIQVGEPSLAHTIEILKGLRDRYEAHHRVSITDAALVAAATLADRYISDRFLPDKAIDLIDEAGARMRIRRMTAPPDLRDFDERIAQVRRDKESAIDAQDFERAAQLRDTEKQLLGQKAQREKEWKAGDLDVVSEVDDEQIAEVLGNWTGIPVYKLTEEETSRLLRMEDELHKRVIGQEDAVKAVSKAIRRTRAGLKDPKRPSGSFIFAGPSGVGKTELSKALAEFLFGSEDALIQLDMSEFHDRYTVSRLVGAPPGYVGYDEGGQLTEKVRRRPFSVVLFDEIEKAHPDVFNTLLQILEDGRLTDGQGRIVDFKNTVIILTTNLGTRDVAKAVSLGFQASEDSESNYDRMKQKVNDELKQHFRPEFLNRIDDTIVFHQLRQQEILSIVDIMIQRIETQLRNKDMGLELTDNAKKYLALKGFDPVLGARPLRRTIQRDIEDNLSERILFNELTPGQIVVVDCEGDPENIDKSKLVFRGADRPDAVPDAVPADLGGTAATGADDAA</sequence>
<dbReference type="GO" id="GO:0008233">
    <property type="term" value="F:peptidase activity"/>
    <property type="evidence" value="ECO:0007669"/>
    <property type="project" value="UniProtKB-KW"/>
</dbReference>
<dbReference type="Gene3D" id="1.10.1780.10">
    <property type="entry name" value="Clp, N-terminal domain"/>
    <property type="match status" value="1"/>
</dbReference>
<gene>
    <name evidence="9" type="ORF">FHU28_000074</name>
</gene>
<dbReference type="InterPro" id="IPR050130">
    <property type="entry name" value="ClpA_ClpB"/>
</dbReference>
<dbReference type="Gene3D" id="4.10.860.10">
    <property type="entry name" value="UVR domain"/>
    <property type="match status" value="1"/>
</dbReference>
<dbReference type="InterPro" id="IPR027417">
    <property type="entry name" value="P-loop_NTPase"/>
</dbReference>
<evidence type="ECO:0000313" key="10">
    <source>
        <dbReference type="Proteomes" id="UP000618986"/>
    </source>
</evidence>
<evidence type="ECO:0000256" key="4">
    <source>
        <dbReference type="ARBA" id="ARBA00023186"/>
    </source>
</evidence>
<keyword evidence="1 5" id="KW-0677">Repeat</keyword>
<feature type="domain" description="Clp R" evidence="8">
    <location>
        <begin position="2"/>
        <end position="144"/>
    </location>
</feature>
<evidence type="ECO:0000259" key="8">
    <source>
        <dbReference type="PROSITE" id="PS51903"/>
    </source>
</evidence>
<dbReference type="PRINTS" id="PR00300">
    <property type="entry name" value="CLPPROTEASEA"/>
</dbReference>
<keyword evidence="9" id="KW-0645">Protease</keyword>
<reference evidence="9 10" key="1">
    <citation type="submission" date="2020-08" db="EMBL/GenBank/DDBJ databases">
        <title>Sequencing the genomes of 1000 actinobacteria strains.</title>
        <authorList>
            <person name="Klenk H.-P."/>
        </authorList>
    </citation>
    <scope>NUCLEOTIDE SEQUENCE [LARGE SCALE GENOMIC DNA]</scope>
    <source>
        <strain evidence="9 10">DSM 43036</strain>
    </source>
</reference>
<protein>
    <submittedName>
        <fullName evidence="9">ATP-dependent Clp protease ATP-binding subunit ClpC</fullName>
    </submittedName>
</protein>
<dbReference type="Gene3D" id="3.40.50.300">
    <property type="entry name" value="P-loop containing nucleotide triphosphate hydrolases"/>
    <property type="match status" value="2"/>
</dbReference>
<keyword evidence="10" id="KW-1185">Reference proteome</keyword>
<dbReference type="PROSITE" id="PS51903">
    <property type="entry name" value="CLP_R"/>
    <property type="match status" value="1"/>
</dbReference>
<evidence type="ECO:0000256" key="2">
    <source>
        <dbReference type="ARBA" id="ARBA00022741"/>
    </source>
</evidence>
<dbReference type="InterPro" id="IPR001270">
    <property type="entry name" value="ClpA/B"/>
</dbReference>
<dbReference type="SUPFAM" id="SSF52540">
    <property type="entry name" value="P-loop containing nucleoside triphosphate hydrolases"/>
    <property type="match status" value="2"/>
</dbReference>
<dbReference type="Pfam" id="PF10431">
    <property type="entry name" value="ClpB_D2-small"/>
    <property type="match status" value="1"/>
</dbReference>
<dbReference type="InterPro" id="IPR001943">
    <property type="entry name" value="UVR_dom"/>
</dbReference>
<feature type="domain" description="UVR" evidence="7">
    <location>
        <begin position="422"/>
        <end position="457"/>
    </location>
</feature>
<dbReference type="RefSeq" id="WP_184679770.1">
    <property type="nucleotide sequence ID" value="NZ_JACHJC010000001.1"/>
</dbReference>
<keyword evidence="9" id="KW-0378">Hydrolase</keyword>
<dbReference type="SMART" id="SM01086">
    <property type="entry name" value="ClpB_D2-small"/>
    <property type="match status" value="1"/>
</dbReference>
<dbReference type="Pfam" id="PF07724">
    <property type="entry name" value="AAA_2"/>
    <property type="match status" value="1"/>
</dbReference>
<dbReference type="InterPro" id="IPR019489">
    <property type="entry name" value="Clp_ATPase_C"/>
</dbReference>
<evidence type="ECO:0000256" key="6">
    <source>
        <dbReference type="SAM" id="MobiDB-lite"/>
    </source>
</evidence>
<dbReference type="PROSITE" id="PS50151">
    <property type="entry name" value="UVR"/>
    <property type="match status" value="1"/>
</dbReference>
<dbReference type="InterPro" id="IPR041546">
    <property type="entry name" value="ClpA/ClpB_AAA_lid"/>
</dbReference>
<dbReference type="Pfam" id="PF00004">
    <property type="entry name" value="AAA"/>
    <property type="match status" value="1"/>
</dbReference>
<dbReference type="Pfam" id="PF17871">
    <property type="entry name" value="AAA_lid_9"/>
    <property type="match status" value="1"/>
</dbReference>